<feature type="compositionally biased region" description="Basic and acidic residues" evidence="1">
    <location>
        <begin position="63"/>
        <end position="75"/>
    </location>
</feature>
<gene>
    <name evidence="2" type="ORF">AVEN_151099_1</name>
</gene>
<organism evidence="2 3">
    <name type="scientific">Araneus ventricosus</name>
    <name type="common">Orbweaver spider</name>
    <name type="synonym">Epeira ventricosa</name>
    <dbReference type="NCBI Taxonomy" id="182803"/>
    <lineage>
        <taxon>Eukaryota</taxon>
        <taxon>Metazoa</taxon>
        <taxon>Ecdysozoa</taxon>
        <taxon>Arthropoda</taxon>
        <taxon>Chelicerata</taxon>
        <taxon>Arachnida</taxon>
        <taxon>Araneae</taxon>
        <taxon>Araneomorphae</taxon>
        <taxon>Entelegynae</taxon>
        <taxon>Araneoidea</taxon>
        <taxon>Araneidae</taxon>
        <taxon>Araneus</taxon>
    </lineage>
</organism>
<evidence type="ECO:0000256" key="1">
    <source>
        <dbReference type="SAM" id="MobiDB-lite"/>
    </source>
</evidence>
<reference evidence="2 3" key="1">
    <citation type="journal article" date="2019" name="Sci. Rep.">
        <title>Orb-weaving spider Araneus ventricosus genome elucidates the spidroin gene catalogue.</title>
        <authorList>
            <person name="Kono N."/>
            <person name="Nakamura H."/>
            <person name="Ohtoshi R."/>
            <person name="Moran D.A.P."/>
            <person name="Shinohara A."/>
            <person name="Yoshida Y."/>
            <person name="Fujiwara M."/>
            <person name="Mori M."/>
            <person name="Tomita M."/>
            <person name="Arakawa K."/>
        </authorList>
    </citation>
    <scope>NUCLEOTIDE SEQUENCE [LARGE SCALE GENOMIC DNA]</scope>
</reference>
<proteinExistence type="predicted"/>
<evidence type="ECO:0000313" key="3">
    <source>
        <dbReference type="Proteomes" id="UP000499080"/>
    </source>
</evidence>
<evidence type="ECO:0000313" key="2">
    <source>
        <dbReference type="EMBL" id="GBN57972.1"/>
    </source>
</evidence>
<comment type="caution">
    <text evidence="2">The sequence shown here is derived from an EMBL/GenBank/DDBJ whole genome shotgun (WGS) entry which is preliminary data.</text>
</comment>
<keyword evidence="3" id="KW-1185">Reference proteome</keyword>
<dbReference type="Proteomes" id="UP000499080">
    <property type="component" value="Unassembled WGS sequence"/>
</dbReference>
<dbReference type="AlphaFoldDB" id="A0A4Y2Q423"/>
<protein>
    <submittedName>
        <fullName evidence="2">Uncharacterized protein</fullName>
    </submittedName>
</protein>
<feature type="region of interest" description="Disordered" evidence="1">
    <location>
        <begin position="47"/>
        <end position="104"/>
    </location>
</feature>
<dbReference type="EMBL" id="BGPR01012846">
    <property type="protein sequence ID" value="GBN57972.1"/>
    <property type="molecule type" value="Genomic_DNA"/>
</dbReference>
<accession>A0A4Y2Q423</accession>
<sequence>MATIKEVYDMATESDNTVVDSSEETNDGMIVSDDNKLALVPTDSFNPVLLAPTTSMFGGKSSYTKEKEGREPETKKSRRKRKGETGGTNKEKRDKREGKPQKRQ</sequence>
<feature type="compositionally biased region" description="Basic and acidic residues" evidence="1">
    <location>
        <begin position="89"/>
        <end position="104"/>
    </location>
</feature>
<feature type="region of interest" description="Disordered" evidence="1">
    <location>
        <begin position="1"/>
        <end position="29"/>
    </location>
</feature>
<name>A0A4Y2Q423_ARAVE</name>